<proteinExistence type="predicted"/>
<organism evidence="1">
    <name type="scientific">bioreactor metagenome</name>
    <dbReference type="NCBI Taxonomy" id="1076179"/>
    <lineage>
        <taxon>unclassified sequences</taxon>
        <taxon>metagenomes</taxon>
        <taxon>ecological metagenomes</taxon>
    </lineage>
</organism>
<protein>
    <submittedName>
        <fullName evidence="1">Uncharacterized protein</fullName>
    </submittedName>
</protein>
<comment type="caution">
    <text evidence="1">The sequence shown here is derived from an EMBL/GenBank/DDBJ whole genome shotgun (WGS) entry which is preliminary data.</text>
</comment>
<name>A0A645J8X4_9ZZZZ</name>
<evidence type="ECO:0000313" key="1">
    <source>
        <dbReference type="EMBL" id="MPN59572.1"/>
    </source>
</evidence>
<sequence>MRILFRLTQQRLIQFGIFYRIINSTANDDADSGIGKQSPKIILNEKLFHRFVNKLVMYSIRTVRLCIVKSYV</sequence>
<dbReference type="AlphaFoldDB" id="A0A645J8X4"/>
<dbReference type="EMBL" id="VSSQ01133722">
    <property type="protein sequence ID" value="MPN59572.1"/>
    <property type="molecule type" value="Genomic_DNA"/>
</dbReference>
<gene>
    <name evidence="1" type="ORF">SDC9_207293</name>
</gene>
<accession>A0A645J8X4</accession>
<reference evidence="1" key="1">
    <citation type="submission" date="2019-08" db="EMBL/GenBank/DDBJ databases">
        <authorList>
            <person name="Kucharzyk K."/>
            <person name="Murdoch R.W."/>
            <person name="Higgins S."/>
            <person name="Loffler F."/>
        </authorList>
    </citation>
    <scope>NUCLEOTIDE SEQUENCE</scope>
</reference>